<accession>A0A9E5JU89</accession>
<protein>
    <submittedName>
        <fullName evidence="6">TetR/AcrR family transcriptional regulator</fullName>
    </submittedName>
</protein>
<evidence type="ECO:0000256" key="4">
    <source>
        <dbReference type="PROSITE-ProRule" id="PRU00335"/>
    </source>
</evidence>
<keyword evidence="7" id="KW-1185">Reference proteome</keyword>
<dbReference type="InterPro" id="IPR041474">
    <property type="entry name" value="NicS_C"/>
</dbReference>
<comment type="caution">
    <text evidence="6">The sequence shown here is derived from an EMBL/GenBank/DDBJ whole genome shotgun (WGS) entry which is preliminary data.</text>
</comment>
<sequence length="210" mass="23786">MTDYSPELTYPKQDRRTISPEMLEKLRVTVIEFFSQGLFHQVGIRDIAKKAGVGPQTIYKYFGNKDSLIFACILPDLAHLEEEVRQKIDQTSGNALDQLDTFLTTVVSFYLAHPQLAEIVFLSITARQRTIDPQFSERYLVKLLEDILAQGQQQGCVRADASVMDLHDTLSGAFSQYITRKLTEPSSLKTMDIAAECQRLIRLTRPLITG</sequence>
<dbReference type="SUPFAM" id="SSF46689">
    <property type="entry name" value="Homeodomain-like"/>
    <property type="match status" value="1"/>
</dbReference>
<dbReference type="InterPro" id="IPR050109">
    <property type="entry name" value="HTH-type_TetR-like_transc_reg"/>
</dbReference>
<organism evidence="6 7">
    <name type="scientific">Pseudomaricurvus hydrocarbonicus</name>
    <dbReference type="NCBI Taxonomy" id="1470433"/>
    <lineage>
        <taxon>Bacteria</taxon>
        <taxon>Pseudomonadati</taxon>
        <taxon>Pseudomonadota</taxon>
        <taxon>Gammaproteobacteria</taxon>
        <taxon>Cellvibrionales</taxon>
        <taxon>Cellvibrionaceae</taxon>
        <taxon>Pseudomaricurvus</taxon>
    </lineage>
</organism>
<dbReference type="Pfam" id="PF17938">
    <property type="entry name" value="TetR_C_29"/>
    <property type="match status" value="1"/>
</dbReference>
<dbReference type="InterPro" id="IPR009057">
    <property type="entry name" value="Homeodomain-like_sf"/>
</dbReference>
<dbReference type="InterPro" id="IPR001647">
    <property type="entry name" value="HTH_TetR"/>
</dbReference>
<dbReference type="PANTHER" id="PTHR30055:SF234">
    <property type="entry name" value="HTH-TYPE TRANSCRIPTIONAL REGULATOR BETI"/>
    <property type="match status" value="1"/>
</dbReference>
<keyword evidence="2 4" id="KW-0238">DNA-binding</keyword>
<keyword evidence="1" id="KW-0805">Transcription regulation</keyword>
<dbReference type="GO" id="GO:0003700">
    <property type="term" value="F:DNA-binding transcription factor activity"/>
    <property type="evidence" value="ECO:0007669"/>
    <property type="project" value="TreeGrafter"/>
</dbReference>
<dbReference type="InterPro" id="IPR036271">
    <property type="entry name" value="Tet_transcr_reg_TetR-rel_C_sf"/>
</dbReference>
<feature type="domain" description="HTH tetR-type" evidence="5">
    <location>
        <begin position="20"/>
        <end position="80"/>
    </location>
</feature>
<evidence type="ECO:0000256" key="3">
    <source>
        <dbReference type="ARBA" id="ARBA00023163"/>
    </source>
</evidence>
<dbReference type="PANTHER" id="PTHR30055">
    <property type="entry name" value="HTH-TYPE TRANSCRIPTIONAL REGULATOR RUTR"/>
    <property type="match status" value="1"/>
</dbReference>
<dbReference type="AlphaFoldDB" id="A0A9E5JU89"/>
<name>A0A9E5JU89_9GAMM</name>
<evidence type="ECO:0000259" key="5">
    <source>
        <dbReference type="PROSITE" id="PS50977"/>
    </source>
</evidence>
<proteinExistence type="predicted"/>
<reference evidence="6" key="1">
    <citation type="submission" date="2020-03" db="EMBL/GenBank/DDBJ databases">
        <authorList>
            <person name="Guo F."/>
        </authorList>
    </citation>
    <scope>NUCLEOTIDE SEQUENCE</scope>
    <source>
        <strain evidence="6">JCM 30134</strain>
    </source>
</reference>
<gene>
    <name evidence="6" type="ORF">G8770_15385</name>
</gene>
<evidence type="ECO:0000256" key="1">
    <source>
        <dbReference type="ARBA" id="ARBA00023015"/>
    </source>
</evidence>
<feature type="DNA-binding region" description="H-T-H motif" evidence="4">
    <location>
        <begin position="43"/>
        <end position="62"/>
    </location>
</feature>
<evidence type="ECO:0000313" key="7">
    <source>
        <dbReference type="Proteomes" id="UP000787472"/>
    </source>
</evidence>
<dbReference type="PROSITE" id="PS50977">
    <property type="entry name" value="HTH_TETR_2"/>
    <property type="match status" value="1"/>
</dbReference>
<evidence type="ECO:0000256" key="2">
    <source>
        <dbReference type="ARBA" id="ARBA00023125"/>
    </source>
</evidence>
<dbReference type="Proteomes" id="UP000787472">
    <property type="component" value="Unassembled WGS sequence"/>
</dbReference>
<dbReference type="Gene3D" id="1.10.10.60">
    <property type="entry name" value="Homeodomain-like"/>
    <property type="match status" value="1"/>
</dbReference>
<dbReference type="Gene3D" id="1.10.357.10">
    <property type="entry name" value="Tetracycline Repressor, domain 2"/>
    <property type="match status" value="1"/>
</dbReference>
<dbReference type="RefSeq" id="WP_167188694.1">
    <property type="nucleotide sequence ID" value="NZ_JAAONZ010000013.1"/>
</dbReference>
<dbReference type="GO" id="GO:0000976">
    <property type="term" value="F:transcription cis-regulatory region binding"/>
    <property type="evidence" value="ECO:0007669"/>
    <property type="project" value="TreeGrafter"/>
</dbReference>
<dbReference type="SUPFAM" id="SSF48498">
    <property type="entry name" value="Tetracyclin repressor-like, C-terminal domain"/>
    <property type="match status" value="1"/>
</dbReference>
<evidence type="ECO:0000313" key="6">
    <source>
        <dbReference type="EMBL" id="NHO66933.1"/>
    </source>
</evidence>
<dbReference type="EMBL" id="JAAONZ010000013">
    <property type="protein sequence ID" value="NHO66933.1"/>
    <property type="molecule type" value="Genomic_DNA"/>
</dbReference>
<dbReference type="Pfam" id="PF00440">
    <property type="entry name" value="TetR_N"/>
    <property type="match status" value="1"/>
</dbReference>
<keyword evidence="3" id="KW-0804">Transcription</keyword>